<evidence type="ECO:0000313" key="14">
    <source>
        <dbReference type="EMBL" id="ORY50510.1"/>
    </source>
</evidence>
<dbReference type="SUPFAM" id="SSF52540">
    <property type="entry name" value="P-loop containing nucleoside triphosphate hydrolases"/>
    <property type="match status" value="1"/>
</dbReference>
<protein>
    <recommendedName>
        <fullName evidence="4">RNA helicase</fullName>
        <ecNumber evidence="4">3.6.4.13</ecNumber>
    </recommendedName>
</protein>
<dbReference type="PANTHER" id="PTHR12131">
    <property type="entry name" value="ATP-DEPENDENT RNA AND DNA HELICASE"/>
    <property type="match status" value="1"/>
</dbReference>
<dbReference type="Gene3D" id="3.40.50.300">
    <property type="entry name" value="P-loop containing nucleotide triphosphate hydrolases"/>
    <property type="match status" value="2"/>
</dbReference>
<dbReference type="GO" id="GO:0000957">
    <property type="term" value="P:mitochondrial RNA catabolic process"/>
    <property type="evidence" value="ECO:0007669"/>
    <property type="project" value="EnsemblFungi"/>
</dbReference>
<dbReference type="InterPro" id="IPR055206">
    <property type="entry name" value="DEXQc_SUV3"/>
</dbReference>
<comment type="catalytic activity">
    <reaction evidence="11">
        <text>ATP + H2O = ADP + phosphate + H(+)</text>
        <dbReference type="Rhea" id="RHEA:13065"/>
        <dbReference type="ChEBI" id="CHEBI:15377"/>
        <dbReference type="ChEBI" id="CHEBI:15378"/>
        <dbReference type="ChEBI" id="CHEBI:30616"/>
        <dbReference type="ChEBI" id="CHEBI:43474"/>
        <dbReference type="ChEBI" id="CHEBI:456216"/>
        <dbReference type="EC" id="3.6.4.13"/>
    </reaction>
</comment>
<evidence type="ECO:0000256" key="11">
    <source>
        <dbReference type="ARBA" id="ARBA00047984"/>
    </source>
</evidence>
<keyword evidence="7" id="KW-0347">Helicase</keyword>
<evidence type="ECO:0000256" key="5">
    <source>
        <dbReference type="ARBA" id="ARBA00022741"/>
    </source>
</evidence>
<dbReference type="FunFam" id="3.40.50.300:FF:000269">
    <property type="entry name" value="ATP-dependent RNA helicase SUPV3L1, mitochondrial"/>
    <property type="match status" value="1"/>
</dbReference>
<dbReference type="FunFam" id="1.20.272.40:FF:000002">
    <property type="entry name" value="ATP-dependent RNA helicase SUV3, mitochondrial"/>
    <property type="match status" value="1"/>
</dbReference>
<comment type="subcellular location">
    <subcellularLocation>
        <location evidence="3">Mitochondrion</location>
    </subcellularLocation>
</comment>
<dbReference type="CDD" id="cd18805">
    <property type="entry name" value="SF2_C_suv3"/>
    <property type="match status" value="1"/>
</dbReference>
<dbReference type="STRING" id="329046.A0A1Y2CTX9"/>
<dbReference type="GO" id="GO:0006264">
    <property type="term" value="P:mitochondrial DNA replication"/>
    <property type="evidence" value="ECO:0007669"/>
    <property type="project" value="EnsemblFungi"/>
</dbReference>
<comment type="cofactor">
    <cofactor evidence="1">
        <name>Mn(2+)</name>
        <dbReference type="ChEBI" id="CHEBI:29035"/>
    </cofactor>
</comment>
<evidence type="ECO:0000259" key="13">
    <source>
        <dbReference type="PROSITE" id="PS51194"/>
    </source>
</evidence>
<keyword evidence="5" id="KW-0547">Nucleotide-binding</keyword>
<dbReference type="InterPro" id="IPR014001">
    <property type="entry name" value="Helicase_ATP-bd"/>
</dbReference>
<dbReference type="Gene3D" id="1.20.58.1080">
    <property type="match status" value="1"/>
</dbReference>
<dbReference type="PROSITE" id="PS51192">
    <property type="entry name" value="HELICASE_ATP_BIND_1"/>
    <property type="match status" value="1"/>
</dbReference>
<evidence type="ECO:0000256" key="2">
    <source>
        <dbReference type="ARBA" id="ARBA00001946"/>
    </source>
</evidence>
<dbReference type="Proteomes" id="UP000193642">
    <property type="component" value="Unassembled WGS sequence"/>
</dbReference>
<dbReference type="PROSITE" id="PS51194">
    <property type="entry name" value="HELICASE_CTER"/>
    <property type="match status" value="1"/>
</dbReference>
<dbReference type="GO" id="GO:0008859">
    <property type="term" value="F:exoribonuclease II activity"/>
    <property type="evidence" value="ECO:0007669"/>
    <property type="project" value="EnsemblFungi"/>
</dbReference>
<dbReference type="GO" id="GO:0045025">
    <property type="term" value="C:mitochondrial degradosome"/>
    <property type="evidence" value="ECO:0007669"/>
    <property type="project" value="EnsemblFungi"/>
</dbReference>
<comment type="caution">
    <text evidence="14">The sequence shown here is derived from an EMBL/GenBank/DDBJ whole genome shotgun (WGS) entry which is preliminary data.</text>
</comment>
<dbReference type="PANTHER" id="PTHR12131:SF1">
    <property type="entry name" value="ATP-DEPENDENT RNA HELICASE SUPV3L1, MITOCHONDRIAL-RELATED"/>
    <property type="match status" value="1"/>
</dbReference>
<keyword evidence="9" id="KW-0809">Transit peptide</keyword>
<evidence type="ECO:0000313" key="15">
    <source>
        <dbReference type="Proteomes" id="UP000193642"/>
    </source>
</evidence>
<keyword evidence="10" id="KW-0496">Mitochondrion</keyword>
<dbReference type="EMBL" id="MCGO01000007">
    <property type="protein sequence ID" value="ORY50510.1"/>
    <property type="molecule type" value="Genomic_DNA"/>
</dbReference>
<dbReference type="InterPro" id="IPR044774">
    <property type="entry name" value="Suv3_DEXQc"/>
</dbReference>
<dbReference type="FunFam" id="3.40.50.300:FF:000957">
    <property type="entry name" value="ATP-dependent RNA helicase SUV3L, mitochondrial"/>
    <property type="match status" value="1"/>
</dbReference>
<sequence>MKFSDLRTPAEWYPEARQLKRQIILHVGPTNSGKTYSALKRLEQAKTGVYSGPLRLLAHEVYERLNIAGAACNLLTGEERRESDGVEKWACTVEMTPLNREVDVAVIDEIQMIGDEQRGWAWTQAVLGVRAREIHLCGEATVIPLIQRLAETTGDTVTINKYDRLTPLHVEKKGFHNSFSNIQKGDCVVTFSRKNIFALRKKIESYGNLKAAVIYGNLPPETRAEQAKLFNDPHSGYDVLVASDAIGMGLNLNIRRVVFESISKFNGKEIVPLTMSQIKQIGGRAGRFKTQYQEGYVCTLNNGDMRRLRDALATVNPLPLASAGLYPTLDQMEKFAAELPNETFAGLLDRFEQLARLDGDYFLCNLSSQKDVADLIQHIDLSLQDRYTLVAAPSNADDPFISKAMLKFSKAISDGTELALQDMVTLPSGAVKSPEKLRELESWHKVIVLYIWLR</sequence>
<proteinExistence type="predicted"/>
<dbReference type="GO" id="GO:0003724">
    <property type="term" value="F:RNA helicase activity"/>
    <property type="evidence" value="ECO:0007669"/>
    <property type="project" value="UniProtKB-EC"/>
</dbReference>
<dbReference type="OrthoDB" id="6692397at2759"/>
<dbReference type="GO" id="GO:0090616">
    <property type="term" value="P:mitochondrial mRNA 3'-end processing"/>
    <property type="evidence" value="ECO:0007669"/>
    <property type="project" value="EnsemblFungi"/>
</dbReference>
<dbReference type="EC" id="3.6.4.13" evidence="4"/>
<dbReference type="Pfam" id="PF00271">
    <property type="entry name" value="Helicase_C"/>
    <property type="match status" value="1"/>
</dbReference>
<dbReference type="Pfam" id="PF22527">
    <property type="entry name" value="DEXQc_Suv3"/>
    <property type="match status" value="1"/>
</dbReference>
<evidence type="ECO:0000256" key="3">
    <source>
        <dbReference type="ARBA" id="ARBA00004173"/>
    </source>
</evidence>
<organism evidence="14 15">
    <name type="scientific">Rhizoclosmatium globosum</name>
    <dbReference type="NCBI Taxonomy" id="329046"/>
    <lineage>
        <taxon>Eukaryota</taxon>
        <taxon>Fungi</taxon>
        <taxon>Fungi incertae sedis</taxon>
        <taxon>Chytridiomycota</taxon>
        <taxon>Chytridiomycota incertae sedis</taxon>
        <taxon>Chytridiomycetes</taxon>
        <taxon>Chytridiales</taxon>
        <taxon>Chytriomycetaceae</taxon>
        <taxon>Rhizoclosmatium</taxon>
    </lineage>
</organism>
<dbReference type="InterPro" id="IPR001650">
    <property type="entry name" value="Helicase_C-like"/>
</dbReference>
<name>A0A1Y2CTX9_9FUNG</name>
<dbReference type="SMART" id="SM00490">
    <property type="entry name" value="HELICc"/>
    <property type="match status" value="1"/>
</dbReference>
<keyword evidence="6 14" id="KW-0378">Hydrolase</keyword>
<evidence type="ECO:0000256" key="4">
    <source>
        <dbReference type="ARBA" id="ARBA00012552"/>
    </source>
</evidence>
<feature type="domain" description="Helicase ATP-binding" evidence="12">
    <location>
        <begin position="15"/>
        <end position="160"/>
    </location>
</feature>
<dbReference type="Gene3D" id="1.20.272.40">
    <property type="match status" value="1"/>
</dbReference>
<evidence type="ECO:0000256" key="10">
    <source>
        <dbReference type="ARBA" id="ARBA00023128"/>
    </source>
</evidence>
<feature type="domain" description="Helicase C-terminal" evidence="13">
    <location>
        <begin position="174"/>
        <end position="333"/>
    </location>
</feature>
<evidence type="ECO:0000256" key="9">
    <source>
        <dbReference type="ARBA" id="ARBA00022946"/>
    </source>
</evidence>
<accession>A0A1Y2CTX9</accession>
<evidence type="ECO:0000256" key="7">
    <source>
        <dbReference type="ARBA" id="ARBA00022806"/>
    </source>
</evidence>
<dbReference type="Pfam" id="PF18147">
    <property type="entry name" value="Suv3_C_1"/>
    <property type="match status" value="1"/>
</dbReference>
<dbReference type="GO" id="GO:0000372">
    <property type="term" value="P:Group I intron splicing"/>
    <property type="evidence" value="ECO:0007669"/>
    <property type="project" value="EnsemblFungi"/>
</dbReference>
<dbReference type="InterPro" id="IPR041082">
    <property type="entry name" value="Suv3_C_1"/>
</dbReference>
<comment type="cofactor">
    <cofactor evidence="2">
        <name>Mg(2+)</name>
        <dbReference type="ChEBI" id="CHEBI:18420"/>
    </cofactor>
</comment>
<keyword evidence="15" id="KW-1185">Reference proteome</keyword>
<evidence type="ECO:0000256" key="8">
    <source>
        <dbReference type="ARBA" id="ARBA00022840"/>
    </source>
</evidence>
<evidence type="ECO:0000256" key="6">
    <source>
        <dbReference type="ARBA" id="ARBA00022801"/>
    </source>
</evidence>
<dbReference type="GO" id="GO:0005524">
    <property type="term" value="F:ATP binding"/>
    <property type="evidence" value="ECO:0007669"/>
    <property type="project" value="UniProtKB-KW"/>
</dbReference>
<evidence type="ECO:0000259" key="12">
    <source>
        <dbReference type="PROSITE" id="PS51192"/>
    </source>
</evidence>
<dbReference type="InterPro" id="IPR027417">
    <property type="entry name" value="P-loop_NTPase"/>
</dbReference>
<gene>
    <name evidence="14" type="ORF">BCR33DRAFT_656593</name>
</gene>
<dbReference type="InterPro" id="IPR050699">
    <property type="entry name" value="RNA-DNA_Helicase"/>
</dbReference>
<reference evidence="14 15" key="1">
    <citation type="submission" date="2016-07" db="EMBL/GenBank/DDBJ databases">
        <title>Pervasive Adenine N6-methylation of Active Genes in Fungi.</title>
        <authorList>
            <consortium name="DOE Joint Genome Institute"/>
            <person name="Mondo S.J."/>
            <person name="Dannebaum R.O."/>
            <person name="Kuo R.C."/>
            <person name="Labutti K."/>
            <person name="Haridas S."/>
            <person name="Kuo A."/>
            <person name="Salamov A."/>
            <person name="Ahrendt S.R."/>
            <person name="Lipzen A."/>
            <person name="Sullivan W."/>
            <person name="Andreopoulos W.B."/>
            <person name="Clum A."/>
            <person name="Lindquist E."/>
            <person name="Daum C."/>
            <person name="Ramamoorthy G.K."/>
            <person name="Gryganskyi A."/>
            <person name="Culley D."/>
            <person name="Magnuson J.K."/>
            <person name="James T.Y."/>
            <person name="O'Malley M.A."/>
            <person name="Stajich J.E."/>
            <person name="Spatafora J.W."/>
            <person name="Visel A."/>
            <person name="Grigoriev I.V."/>
        </authorList>
    </citation>
    <scope>NUCLEOTIDE SEQUENCE [LARGE SCALE GENOMIC DNA]</scope>
    <source>
        <strain evidence="14 15">JEL800</strain>
    </source>
</reference>
<dbReference type="AlphaFoldDB" id="A0A1Y2CTX9"/>
<evidence type="ECO:0000256" key="1">
    <source>
        <dbReference type="ARBA" id="ARBA00001936"/>
    </source>
</evidence>
<keyword evidence="8" id="KW-0067">ATP-binding</keyword>
<dbReference type="CDD" id="cd17913">
    <property type="entry name" value="DEXQc_Suv3"/>
    <property type="match status" value="1"/>
</dbReference>